<dbReference type="GO" id="GO:0000139">
    <property type="term" value="C:Golgi membrane"/>
    <property type="evidence" value="ECO:0007669"/>
    <property type="project" value="InterPro"/>
</dbReference>
<dbReference type="AlphaFoldDB" id="A0A1L9RYD7"/>
<dbReference type="InterPro" id="IPR029675">
    <property type="entry name" value="PGAP4"/>
</dbReference>
<keyword evidence="3" id="KW-1185">Reference proteome</keyword>
<sequence length="419" mass="48343">MQLARYLEFNRGQKRLLISFGVVYLLVVFFCFSNSARDPGSIFFRPSHGYRPEYSAKRVDEALKYVSAFNQSSTHSNQSLTTEGVEMCIGIVTVKRPLVQNLDVTVGSLLDGLSPEQRSAVSLQVLFAPTNAWTHPDYGQPWVPNIIDRVLTYEDFDAPITDLMRLERKHRIAEKSLVDYRLALNSCYNQTDAPWILMVEDDVVAQKKWYDHTMQSLETIKDGQRRGAIYNWFYLRLFYTEKFLGWNDQYWPTYLFWSLVVVTIPGTLLIYARRNARSIRGTLTNPFLFVVCFGCIPMFIILFFLAGRVTLQPMKPGVHLMNRNGCCSQALLFPRKNVPPLMEYLRYRQDKIPKPVDSVIEAFANDKDFDRFVISPSQMQHVGASSYKKKQKTVEAQGPYLIYGAHGVWSMGFEKAYQD</sequence>
<feature type="transmembrane region" description="Helical" evidence="1">
    <location>
        <begin position="283"/>
        <end position="306"/>
    </location>
</feature>
<feature type="transmembrane region" description="Helical" evidence="1">
    <location>
        <begin position="16"/>
        <end position="36"/>
    </location>
</feature>
<dbReference type="GO" id="GO:0016757">
    <property type="term" value="F:glycosyltransferase activity"/>
    <property type="evidence" value="ECO:0007669"/>
    <property type="project" value="InterPro"/>
</dbReference>
<keyword evidence="1" id="KW-0812">Transmembrane</keyword>
<dbReference type="CDD" id="cd22189">
    <property type="entry name" value="PGAP4-like_fungal"/>
    <property type="match status" value="1"/>
</dbReference>
<keyword evidence="1" id="KW-0472">Membrane</keyword>
<dbReference type="EMBL" id="KV878210">
    <property type="protein sequence ID" value="OJJ39894.1"/>
    <property type="molecule type" value="Genomic_DNA"/>
</dbReference>
<organism evidence="2 3">
    <name type="scientific">Aspergillus wentii DTO 134E9</name>
    <dbReference type="NCBI Taxonomy" id="1073089"/>
    <lineage>
        <taxon>Eukaryota</taxon>
        <taxon>Fungi</taxon>
        <taxon>Dikarya</taxon>
        <taxon>Ascomycota</taxon>
        <taxon>Pezizomycotina</taxon>
        <taxon>Eurotiomycetes</taxon>
        <taxon>Eurotiomycetidae</taxon>
        <taxon>Eurotiales</taxon>
        <taxon>Aspergillaceae</taxon>
        <taxon>Aspergillus</taxon>
        <taxon>Aspergillus subgen. Cremei</taxon>
    </lineage>
</organism>
<dbReference type="GeneID" id="63748610"/>
<protein>
    <recommendedName>
        <fullName evidence="4">Integral membrane protein</fullName>
    </recommendedName>
</protein>
<dbReference type="OrthoDB" id="2016523at2759"/>
<evidence type="ECO:0008006" key="4">
    <source>
        <dbReference type="Google" id="ProtNLM"/>
    </source>
</evidence>
<proteinExistence type="predicted"/>
<gene>
    <name evidence="2" type="ORF">ASPWEDRAFT_25686</name>
</gene>
<name>A0A1L9RYD7_ASPWE</name>
<evidence type="ECO:0000313" key="2">
    <source>
        <dbReference type="EMBL" id="OJJ39894.1"/>
    </source>
</evidence>
<dbReference type="PANTHER" id="PTHR31410:SF1">
    <property type="entry name" value="POST-GPI ATTACHMENT TO PROTEINS FACTOR 4"/>
    <property type="match status" value="1"/>
</dbReference>
<dbReference type="RefSeq" id="XP_040693570.1">
    <property type="nucleotide sequence ID" value="XM_040832762.1"/>
</dbReference>
<evidence type="ECO:0000256" key="1">
    <source>
        <dbReference type="SAM" id="Phobius"/>
    </source>
</evidence>
<dbReference type="PANTHER" id="PTHR31410">
    <property type="entry name" value="TRANSMEMBRANE PROTEIN 246"/>
    <property type="match status" value="1"/>
</dbReference>
<dbReference type="GO" id="GO:0006506">
    <property type="term" value="P:GPI anchor biosynthetic process"/>
    <property type="evidence" value="ECO:0007669"/>
    <property type="project" value="InterPro"/>
</dbReference>
<keyword evidence="1" id="KW-1133">Transmembrane helix</keyword>
<accession>A0A1L9RYD7</accession>
<evidence type="ECO:0000313" key="3">
    <source>
        <dbReference type="Proteomes" id="UP000184383"/>
    </source>
</evidence>
<feature type="transmembrane region" description="Helical" evidence="1">
    <location>
        <begin position="251"/>
        <end position="271"/>
    </location>
</feature>
<dbReference type="VEuPathDB" id="FungiDB:ASPWEDRAFT_25686"/>
<reference evidence="3" key="1">
    <citation type="journal article" date="2017" name="Genome Biol.">
        <title>Comparative genomics reveals high biological diversity and specific adaptations in the industrially and medically important fungal genus Aspergillus.</title>
        <authorList>
            <person name="de Vries R.P."/>
            <person name="Riley R."/>
            <person name="Wiebenga A."/>
            <person name="Aguilar-Osorio G."/>
            <person name="Amillis S."/>
            <person name="Uchima C.A."/>
            <person name="Anderluh G."/>
            <person name="Asadollahi M."/>
            <person name="Askin M."/>
            <person name="Barry K."/>
            <person name="Battaglia E."/>
            <person name="Bayram O."/>
            <person name="Benocci T."/>
            <person name="Braus-Stromeyer S.A."/>
            <person name="Caldana C."/>
            <person name="Canovas D."/>
            <person name="Cerqueira G.C."/>
            <person name="Chen F."/>
            <person name="Chen W."/>
            <person name="Choi C."/>
            <person name="Clum A."/>
            <person name="Dos Santos R.A."/>
            <person name="Damasio A.R."/>
            <person name="Diallinas G."/>
            <person name="Emri T."/>
            <person name="Fekete E."/>
            <person name="Flipphi M."/>
            <person name="Freyberg S."/>
            <person name="Gallo A."/>
            <person name="Gournas C."/>
            <person name="Habgood R."/>
            <person name="Hainaut M."/>
            <person name="Harispe M.L."/>
            <person name="Henrissat B."/>
            <person name="Hilden K.S."/>
            <person name="Hope R."/>
            <person name="Hossain A."/>
            <person name="Karabika E."/>
            <person name="Karaffa L."/>
            <person name="Karanyi Z."/>
            <person name="Krasevec N."/>
            <person name="Kuo A."/>
            <person name="Kusch H."/>
            <person name="LaButti K."/>
            <person name="Lagendijk E.L."/>
            <person name="Lapidus A."/>
            <person name="Levasseur A."/>
            <person name="Lindquist E."/>
            <person name="Lipzen A."/>
            <person name="Logrieco A.F."/>
            <person name="MacCabe A."/>
            <person name="Maekelae M.R."/>
            <person name="Malavazi I."/>
            <person name="Melin P."/>
            <person name="Meyer V."/>
            <person name="Mielnichuk N."/>
            <person name="Miskei M."/>
            <person name="Molnar A.P."/>
            <person name="Mule G."/>
            <person name="Ngan C.Y."/>
            <person name="Orejas M."/>
            <person name="Orosz E."/>
            <person name="Ouedraogo J.P."/>
            <person name="Overkamp K.M."/>
            <person name="Park H.-S."/>
            <person name="Perrone G."/>
            <person name="Piumi F."/>
            <person name="Punt P.J."/>
            <person name="Ram A.F."/>
            <person name="Ramon A."/>
            <person name="Rauscher S."/>
            <person name="Record E."/>
            <person name="Riano-Pachon D.M."/>
            <person name="Robert V."/>
            <person name="Roehrig J."/>
            <person name="Ruller R."/>
            <person name="Salamov A."/>
            <person name="Salih N.S."/>
            <person name="Samson R.A."/>
            <person name="Sandor E."/>
            <person name="Sanguinetti M."/>
            <person name="Schuetze T."/>
            <person name="Sepcic K."/>
            <person name="Shelest E."/>
            <person name="Sherlock G."/>
            <person name="Sophianopoulou V."/>
            <person name="Squina F.M."/>
            <person name="Sun H."/>
            <person name="Susca A."/>
            <person name="Todd R.B."/>
            <person name="Tsang A."/>
            <person name="Unkles S.E."/>
            <person name="van de Wiele N."/>
            <person name="van Rossen-Uffink D."/>
            <person name="Oliveira J.V."/>
            <person name="Vesth T.C."/>
            <person name="Visser J."/>
            <person name="Yu J.-H."/>
            <person name="Zhou M."/>
            <person name="Andersen M.R."/>
            <person name="Archer D.B."/>
            <person name="Baker S.E."/>
            <person name="Benoit I."/>
            <person name="Brakhage A.A."/>
            <person name="Braus G.H."/>
            <person name="Fischer R."/>
            <person name="Frisvad J.C."/>
            <person name="Goldman G.H."/>
            <person name="Houbraken J."/>
            <person name="Oakley B."/>
            <person name="Pocsi I."/>
            <person name="Scazzocchio C."/>
            <person name="Seiboth B."/>
            <person name="vanKuyk P.A."/>
            <person name="Wortman J."/>
            <person name="Dyer P.S."/>
            <person name="Grigoriev I.V."/>
        </authorList>
    </citation>
    <scope>NUCLEOTIDE SEQUENCE [LARGE SCALE GENOMIC DNA]</scope>
    <source>
        <strain evidence="3">DTO 134E9</strain>
    </source>
</reference>
<dbReference type="Proteomes" id="UP000184383">
    <property type="component" value="Unassembled WGS sequence"/>
</dbReference>